<feature type="region of interest" description="Disordered" evidence="1">
    <location>
        <begin position="196"/>
        <end position="219"/>
    </location>
</feature>
<dbReference type="eggNOG" id="COG0656">
    <property type="taxonomic scope" value="Bacteria"/>
</dbReference>
<proteinExistence type="predicted"/>
<dbReference type="Pfam" id="PF13699">
    <property type="entry name" value="eCIS_core"/>
    <property type="match status" value="1"/>
</dbReference>
<dbReference type="STRING" id="329726.AM1_6244"/>
<protein>
    <recommendedName>
        <fullName evidence="2">eCIS core domain-containing protein</fullName>
    </recommendedName>
</protein>
<dbReference type="AlphaFoldDB" id="B0C659"/>
<gene>
    <name evidence="3" type="ordered locus">AM1_6244</name>
</gene>
<organism evidence="3 4">
    <name type="scientific">Acaryochloris marina (strain MBIC 11017)</name>
    <dbReference type="NCBI Taxonomy" id="329726"/>
    <lineage>
        <taxon>Bacteria</taxon>
        <taxon>Bacillati</taxon>
        <taxon>Cyanobacteriota</taxon>
        <taxon>Cyanophyceae</taxon>
        <taxon>Acaryochloridales</taxon>
        <taxon>Acaryochloridaceae</taxon>
        <taxon>Acaryochloris</taxon>
    </lineage>
</organism>
<dbReference type="Proteomes" id="UP000000268">
    <property type="component" value="Chromosome"/>
</dbReference>
<feature type="region of interest" description="Disordered" evidence="1">
    <location>
        <begin position="1"/>
        <end position="59"/>
    </location>
</feature>
<feature type="compositionally biased region" description="Basic and acidic residues" evidence="1">
    <location>
        <begin position="19"/>
        <end position="32"/>
    </location>
</feature>
<evidence type="ECO:0000313" key="3">
    <source>
        <dbReference type="EMBL" id="ABW31176.1"/>
    </source>
</evidence>
<evidence type="ECO:0000259" key="2">
    <source>
        <dbReference type="Pfam" id="PF13699"/>
    </source>
</evidence>
<dbReference type="KEGG" id="amr:AM1_6244"/>
<evidence type="ECO:0000313" key="4">
    <source>
        <dbReference type="Proteomes" id="UP000000268"/>
    </source>
</evidence>
<dbReference type="EMBL" id="CP000828">
    <property type="protein sequence ID" value="ABW31176.1"/>
    <property type="molecule type" value="Genomic_DNA"/>
</dbReference>
<dbReference type="HOGENOM" id="CLU_562173_0_0_3"/>
<feature type="domain" description="eCIS core" evidence="2">
    <location>
        <begin position="121"/>
        <end position="198"/>
    </location>
</feature>
<reference evidence="3 4" key="1">
    <citation type="journal article" date="2008" name="Proc. Natl. Acad. Sci. U.S.A.">
        <title>Niche adaptation and genome expansion in the chlorophyll d-producing cyanobacterium Acaryochloris marina.</title>
        <authorList>
            <person name="Swingley W.D."/>
            <person name="Chen M."/>
            <person name="Cheung P.C."/>
            <person name="Conrad A.L."/>
            <person name="Dejesa L.C."/>
            <person name="Hao J."/>
            <person name="Honchak B.M."/>
            <person name="Karbach L.E."/>
            <person name="Kurdoglu A."/>
            <person name="Lahiri S."/>
            <person name="Mastrian S.D."/>
            <person name="Miyashita H."/>
            <person name="Page L."/>
            <person name="Ramakrishna P."/>
            <person name="Satoh S."/>
            <person name="Sattley W.M."/>
            <person name="Shimada Y."/>
            <person name="Taylor H.L."/>
            <person name="Tomo T."/>
            <person name="Tsuchiya T."/>
            <person name="Wang Z.T."/>
            <person name="Raymond J."/>
            <person name="Mimuro M."/>
            <person name="Blankenship R.E."/>
            <person name="Touchman J.W."/>
        </authorList>
    </citation>
    <scope>NUCLEOTIDE SEQUENCE [LARGE SCALE GENOMIC DNA]</scope>
    <source>
        <strain evidence="4">MBIC 11017</strain>
    </source>
</reference>
<name>B0C659_ACAM1</name>
<sequence>MPRPSEVKSSVQPPLQARSNEEDLAEHAERLKKFQRLGSSMIQMGPPRLDNNKTNSIQPKPWIQRKLTLGEQGDKYELEADRVASHAVQQINAPASKPSNLEQSVHHLESAISSARGSGQPLDAKLQQSMGQAMGADFSGVRVHTDAQSDHLNQSIQARAFTTGQDVFFREGAYQPGNRGGQELIAHELTHVVQQDENSLSSISESSHSKQVKPSKTNREQQISLSVNHVSPKHINIQRVVTSIEWSDAKEVQTLEVEGRPPGTQGAHTTAFVVFVQGLRNRLFKKNFSDVLKELKTMTAEIKNLPGFSQSTKYMQNFVKDAVDNLINNIDTAILNIGTTSEIKYTQIIQEFCNQYLRARNQVHFTADKDVKGSSPLGEAASNKVLVEYVAGYIEDPTDADASAKAIAKQSFKLFDWKVTKKLKPDIVAQHLISIDQAFPGIIPLRKKIVAKFLLLVSKKYRRESDSFDRKVKDILTGQPLPWIV</sequence>
<accession>B0C659</accession>
<dbReference type="InterPro" id="IPR025295">
    <property type="entry name" value="eCIS_core_dom"/>
</dbReference>
<evidence type="ECO:0000256" key="1">
    <source>
        <dbReference type="SAM" id="MobiDB-lite"/>
    </source>
</evidence>
<keyword evidence="4" id="KW-1185">Reference proteome</keyword>